<dbReference type="InParanoid" id="A0A401H3Y9"/>
<keyword evidence="2" id="KW-1185">Reference proteome</keyword>
<accession>A0A401H3Y9</accession>
<dbReference type="EMBL" id="BFAD01000015">
    <property type="protein sequence ID" value="GBE89060.1"/>
    <property type="molecule type" value="Genomic_DNA"/>
</dbReference>
<dbReference type="GeneID" id="38785977"/>
<gene>
    <name evidence="1" type="ORF">SCP_1500620</name>
</gene>
<dbReference type="OrthoDB" id="3258324at2759"/>
<evidence type="ECO:0000313" key="1">
    <source>
        <dbReference type="EMBL" id="GBE89060.1"/>
    </source>
</evidence>
<comment type="caution">
    <text evidence="1">The sequence shown here is derived from an EMBL/GenBank/DDBJ whole genome shotgun (WGS) entry which is preliminary data.</text>
</comment>
<reference evidence="1 2" key="1">
    <citation type="journal article" date="2018" name="Sci. Rep.">
        <title>Genome sequence of the cauliflower mushroom Sparassis crispa (Hanabiratake) and its association with beneficial usage.</title>
        <authorList>
            <person name="Kiyama R."/>
            <person name="Furutani Y."/>
            <person name="Kawaguchi K."/>
            <person name="Nakanishi T."/>
        </authorList>
    </citation>
    <scope>NUCLEOTIDE SEQUENCE [LARGE SCALE GENOMIC DNA]</scope>
</reference>
<proteinExistence type="predicted"/>
<dbReference type="AlphaFoldDB" id="A0A401H3Y9"/>
<sequence>MRSLSAQHSRIVRRVTLSLRGFTQKLHKKRIHTCLQPASVPYIPPEVWGLIIHHACLLDYDPLVSISQLSFLDSAASHLACYRAVMRIKTTLSLVCQSWHHFAQPYLFEFVWISSAAQAKVLARTLLIEYISSSDHGTSGKYIRRLHIETPALERCAPADLRTILEYSPNISVYSDYHSVQRGVGDGAADPRCSPEAILRLVTHPKMRRLSWTSYDDLPFELRMSPFLTNVATRLEYLELSSRSSTLRGPSPDHVEFPAMAVCLPSLRALKVSLDNNTFAVLASWDMPALTNLSVLSSDFSYTGTGFAQFFHAHGLKLRQLELGHSSSLVEEYYLTTPHHLLQMQQSHTQPPPVPLAEWCPNLREFICSADAEWHWRSPDWIAPHILLPAHPRVEFIGIRDIDTRLLEDPAVPHAPADTPYFLLLEQMSSILCHDAFPSLRFVRDLSTESHRMRTVRPSERVLGFWSRVVQKCHERAVWLEDCDGVNITQRALKRAALVRD</sequence>
<name>A0A401H3Y9_9APHY</name>
<dbReference type="RefSeq" id="XP_027619973.1">
    <property type="nucleotide sequence ID" value="XM_027764172.1"/>
</dbReference>
<evidence type="ECO:0008006" key="3">
    <source>
        <dbReference type="Google" id="ProtNLM"/>
    </source>
</evidence>
<dbReference type="Proteomes" id="UP000287166">
    <property type="component" value="Unassembled WGS sequence"/>
</dbReference>
<protein>
    <recommendedName>
        <fullName evidence="3">F-box domain-containing protein</fullName>
    </recommendedName>
</protein>
<organism evidence="1 2">
    <name type="scientific">Sparassis crispa</name>
    <dbReference type="NCBI Taxonomy" id="139825"/>
    <lineage>
        <taxon>Eukaryota</taxon>
        <taxon>Fungi</taxon>
        <taxon>Dikarya</taxon>
        <taxon>Basidiomycota</taxon>
        <taxon>Agaricomycotina</taxon>
        <taxon>Agaricomycetes</taxon>
        <taxon>Polyporales</taxon>
        <taxon>Sparassidaceae</taxon>
        <taxon>Sparassis</taxon>
    </lineage>
</organism>
<evidence type="ECO:0000313" key="2">
    <source>
        <dbReference type="Proteomes" id="UP000287166"/>
    </source>
</evidence>